<dbReference type="InterPro" id="IPR041700">
    <property type="entry name" value="OMP_b-brl_3"/>
</dbReference>
<proteinExistence type="predicted"/>
<dbReference type="SUPFAM" id="SSF56935">
    <property type="entry name" value="Porins"/>
    <property type="match status" value="1"/>
</dbReference>
<feature type="domain" description="Outer membrane protein beta-barrel" evidence="2">
    <location>
        <begin position="475"/>
        <end position="935"/>
    </location>
</feature>
<dbReference type="EMBL" id="JACHLD010000004">
    <property type="protein sequence ID" value="MBB4802595.1"/>
    <property type="molecule type" value="Genomic_DNA"/>
</dbReference>
<comment type="caution">
    <text evidence="3">The sequence shown here is derived from an EMBL/GenBank/DDBJ whole genome shotgun (WGS) entry which is preliminary data.</text>
</comment>
<feature type="region of interest" description="Disordered" evidence="1">
    <location>
        <begin position="435"/>
        <end position="457"/>
    </location>
</feature>
<dbReference type="Proteomes" id="UP000561681">
    <property type="component" value="Unassembled WGS sequence"/>
</dbReference>
<evidence type="ECO:0000313" key="3">
    <source>
        <dbReference type="EMBL" id="MBB4802595.1"/>
    </source>
</evidence>
<dbReference type="Pfam" id="PF14905">
    <property type="entry name" value="OMP_b-brl_3"/>
    <property type="match status" value="1"/>
</dbReference>
<dbReference type="AlphaFoldDB" id="A0A7W7N768"/>
<dbReference type="InterPro" id="IPR008969">
    <property type="entry name" value="CarboxyPept-like_regulatory"/>
</dbReference>
<gene>
    <name evidence="3" type="ORF">HNP37_002670</name>
</gene>
<name>A0A7W7N768_9FLAO</name>
<organism evidence="3 4">
    <name type="scientific">Flavobacterium nitrogenifigens</name>
    <dbReference type="NCBI Taxonomy" id="1617283"/>
    <lineage>
        <taxon>Bacteria</taxon>
        <taxon>Pseudomonadati</taxon>
        <taxon>Bacteroidota</taxon>
        <taxon>Flavobacteriia</taxon>
        <taxon>Flavobacteriales</taxon>
        <taxon>Flavobacteriaceae</taxon>
        <taxon>Flavobacterium</taxon>
    </lineage>
</organism>
<evidence type="ECO:0000313" key="4">
    <source>
        <dbReference type="Proteomes" id="UP000561681"/>
    </source>
</evidence>
<evidence type="ECO:0000256" key="1">
    <source>
        <dbReference type="SAM" id="MobiDB-lite"/>
    </source>
</evidence>
<protein>
    <recommendedName>
        <fullName evidence="2">Outer membrane protein beta-barrel domain-containing protein</fullName>
    </recommendedName>
</protein>
<sequence length="948" mass="107015">MEWNYNASFQKKHKPINETDNSSFMLLSFLSNTLQAQISGTVKGYVTDTINHSSLAKASVSLLREKDSILVKFTRAKENGYFELNNVKAGKFILLVSYPKYADFVDQFSVDSTKLIKDYGKINLEDKGRLLSEIIIKGNRAAMKIKGDTLEFDPKAFKIEPNAKVEDLIKQFPGIQIDKDGKITAQGETVTKVLVDGEEFFGDDPTLVTKNLRADMVDKVQLFDKKSDQAAFTGIDDGQKTKTLNVKLKEDKKNGHFGKLELGGGTENFYKGQAMFNKFWGKKKLAAYGILGNTGQVGLGWGDKDKYGQNSYQVTDDGGIYFTNNGNDEFDSWDGQFNGEGIPVVKTGGIHFDNKWNNDKESINVNYKIGDIKLSGNRNDINQQNLSSSSIYNTSDKNFEKNMTKNKLDLTYEIKIDTTLTLKLNVDGLFKKSNSSEAEMRKGTDEQGNQLNNLKQTTTNDVDDKVFNINTLLTKKLKKTGRTLSLNLTQSSTNSKSDGYLNSRAEFFTPAVITPDSTKVVDQNKVNNINNIAFKSNLIYTEPLSKSLSLILNYGFNISNGKSDRKSFNQSANGDYNVLDSIFSNNYELDQTINQIGAIFNYKKNKTVFSFGSKFSGVNFKQYDVYRDSSFKRNFINYMPQITYQYNFKQRESLRFSYNGNTDQPTLEQIQPIPNNQNPLNTILGNPNLDPSFRNNLRGSYFSYKVLTNQYFQVSGSYNFTINPIISNVITNDRGESISQFVNLKDKAATSYYLNGNFGKTIKAIDMNAGIGLSASKNVDYNFINTQLNQTKNSTYSFNLNLSKYKEKKYNFSSSFGPTYNVANASINENSNSDGWGFNGNFWTSIQLPFKFEISTDGNYQYNGKTQVIQESFERFIWNASITKKFLKSDNLSLSITGRDLLNQNVGFNRSAFNGNISQSTYTTIQRYFMFTVSWDFSKMGGGEIKQN</sequence>
<evidence type="ECO:0000259" key="2">
    <source>
        <dbReference type="Pfam" id="PF14905"/>
    </source>
</evidence>
<accession>A0A7W7N768</accession>
<dbReference type="SUPFAM" id="SSF49464">
    <property type="entry name" value="Carboxypeptidase regulatory domain-like"/>
    <property type="match status" value="1"/>
</dbReference>
<keyword evidence="4" id="KW-1185">Reference proteome</keyword>
<dbReference type="RefSeq" id="WP_221433450.1">
    <property type="nucleotide sequence ID" value="NZ_JACHLD010000004.1"/>
</dbReference>
<reference evidence="3 4" key="1">
    <citation type="submission" date="2020-08" db="EMBL/GenBank/DDBJ databases">
        <title>Functional genomics of gut bacteria from endangered species of beetles.</title>
        <authorList>
            <person name="Carlos-Shanley C."/>
        </authorList>
    </citation>
    <scope>NUCLEOTIDE SEQUENCE [LARGE SCALE GENOMIC DNA]</scope>
    <source>
        <strain evidence="3 4">S00142</strain>
    </source>
</reference>